<keyword evidence="3" id="KW-1185">Reference proteome</keyword>
<feature type="signal peptide" evidence="1">
    <location>
        <begin position="1"/>
        <end position="18"/>
    </location>
</feature>
<evidence type="ECO:0000256" key="1">
    <source>
        <dbReference type="SAM" id="SignalP"/>
    </source>
</evidence>
<name>A0A9P5X7K4_9AGAR</name>
<evidence type="ECO:0000313" key="3">
    <source>
        <dbReference type="Proteomes" id="UP000807342"/>
    </source>
</evidence>
<dbReference type="Proteomes" id="UP000807342">
    <property type="component" value="Unassembled WGS sequence"/>
</dbReference>
<comment type="caution">
    <text evidence="2">The sequence shown here is derived from an EMBL/GenBank/DDBJ whole genome shotgun (WGS) entry which is preliminary data.</text>
</comment>
<reference evidence="2" key="1">
    <citation type="submission" date="2020-11" db="EMBL/GenBank/DDBJ databases">
        <authorList>
            <consortium name="DOE Joint Genome Institute"/>
            <person name="Ahrendt S."/>
            <person name="Riley R."/>
            <person name="Andreopoulos W."/>
            <person name="Labutti K."/>
            <person name="Pangilinan J."/>
            <person name="Ruiz-Duenas F.J."/>
            <person name="Barrasa J.M."/>
            <person name="Sanchez-Garcia M."/>
            <person name="Camarero S."/>
            <person name="Miyauchi S."/>
            <person name="Serrano A."/>
            <person name="Linde D."/>
            <person name="Babiker R."/>
            <person name="Drula E."/>
            <person name="Ayuso-Fernandez I."/>
            <person name="Pacheco R."/>
            <person name="Padilla G."/>
            <person name="Ferreira P."/>
            <person name="Barriuso J."/>
            <person name="Kellner H."/>
            <person name="Castanera R."/>
            <person name="Alfaro M."/>
            <person name="Ramirez L."/>
            <person name="Pisabarro A.G."/>
            <person name="Kuo A."/>
            <person name="Tritt A."/>
            <person name="Lipzen A."/>
            <person name="He G."/>
            <person name="Yan M."/>
            <person name="Ng V."/>
            <person name="Cullen D."/>
            <person name="Martin F."/>
            <person name="Rosso M.-N."/>
            <person name="Henrissat B."/>
            <person name="Hibbett D."/>
            <person name="Martinez A.T."/>
            <person name="Grigoriev I.V."/>
        </authorList>
    </citation>
    <scope>NUCLEOTIDE SEQUENCE</scope>
    <source>
        <strain evidence="2">MF-IS2</strain>
    </source>
</reference>
<dbReference type="EMBL" id="MU151322">
    <property type="protein sequence ID" value="KAF9445139.1"/>
    <property type="molecule type" value="Genomic_DNA"/>
</dbReference>
<dbReference type="AlphaFoldDB" id="A0A9P5X7K4"/>
<sequence>MSALLHSRFSCFLRLVHGLRADLHLSRVLGFYPMVDCSTFHQRLRTTYVLTPTHGSWNDIAPTHTLVQPMTSCYFASLCPKIRIPTCQIMFLLRFCSWMAPIRETSRFIRIRGKIGLPCLRSTHACTAIVDLDSCIIAILLNSR</sequence>
<evidence type="ECO:0000313" key="2">
    <source>
        <dbReference type="EMBL" id="KAF9445139.1"/>
    </source>
</evidence>
<accession>A0A9P5X7K4</accession>
<feature type="chain" id="PRO_5040229293" description="Secreted protein" evidence="1">
    <location>
        <begin position="19"/>
        <end position="144"/>
    </location>
</feature>
<gene>
    <name evidence="2" type="ORF">P691DRAFT_289927</name>
</gene>
<proteinExistence type="predicted"/>
<organism evidence="2 3">
    <name type="scientific">Macrolepiota fuliginosa MF-IS2</name>
    <dbReference type="NCBI Taxonomy" id="1400762"/>
    <lineage>
        <taxon>Eukaryota</taxon>
        <taxon>Fungi</taxon>
        <taxon>Dikarya</taxon>
        <taxon>Basidiomycota</taxon>
        <taxon>Agaricomycotina</taxon>
        <taxon>Agaricomycetes</taxon>
        <taxon>Agaricomycetidae</taxon>
        <taxon>Agaricales</taxon>
        <taxon>Agaricineae</taxon>
        <taxon>Agaricaceae</taxon>
        <taxon>Macrolepiota</taxon>
    </lineage>
</organism>
<protein>
    <recommendedName>
        <fullName evidence="4">Secreted protein</fullName>
    </recommendedName>
</protein>
<keyword evidence="1" id="KW-0732">Signal</keyword>
<evidence type="ECO:0008006" key="4">
    <source>
        <dbReference type="Google" id="ProtNLM"/>
    </source>
</evidence>